<dbReference type="EMBL" id="CSBK01000667">
    <property type="protein sequence ID" value="COX73166.1"/>
    <property type="molecule type" value="Genomic_DNA"/>
</dbReference>
<evidence type="ECO:0000313" key="1">
    <source>
        <dbReference type="EMBL" id="COX73166.1"/>
    </source>
</evidence>
<reference evidence="2" key="1">
    <citation type="submission" date="2015-03" db="EMBL/GenBank/DDBJ databases">
        <authorList>
            <consortium name="Pathogen Informatics"/>
        </authorList>
    </citation>
    <scope>NUCLEOTIDE SEQUENCE [LARGE SCALE GENOMIC DNA]</scope>
    <source>
        <strain evidence="2">N09902308</strain>
    </source>
</reference>
<name>A0A916LAE3_MYCTX</name>
<sequence>MSRCCDKNSTIFSRPHVGQWCEANTTSVRSAKVSIASVR</sequence>
<gene>
    <name evidence="1" type="ORF">ERS007739_01658</name>
</gene>
<comment type="caution">
    <text evidence="1">The sequence shown here is derived from an EMBL/GenBank/DDBJ whole genome shotgun (WGS) entry which is preliminary data.</text>
</comment>
<accession>A0A916LAE3</accession>
<dbReference type="Proteomes" id="UP000039021">
    <property type="component" value="Unassembled WGS sequence"/>
</dbReference>
<evidence type="ECO:0000313" key="2">
    <source>
        <dbReference type="Proteomes" id="UP000039021"/>
    </source>
</evidence>
<organism evidence="1 2">
    <name type="scientific">Mycobacterium tuberculosis</name>
    <dbReference type="NCBI Taxonomy" id="1773"/>
    <lineage>
        <taxon>Bacteria</taxon>
        <taxon>Bacillati</taxon>
        <taxon>Actinomycetota</taxon>
        <taxon>Actinomycetes</taxon>
        <taxon>Mycobacteriales</taxon>
        <taxon>Mycobacteriaceae</taxon>
        <taxon>Mycobacterium</taxon>
        <taxon>Mycobacterium tuberculosis complex</taxon>
    </lineage>
</organism>
<dbReference type="AlphaFoldDB" id="A0A916LAE3"/>
<proteinExistence type="predicted"/>
<protein>
    <submittedName>
        <fullName evidence="1">Uncharacterized protein</fullName>
    </submittedName>
</protein>